<organism evidence="2 3">
    <name type="scientific">Blepharisma stoltei</name>
    <dbReference type="NCBI Taxonomy" id="1481888"/>
    <lineage>
        <taxon>Eukaryota</taxon>
        <taxon>Sar</taxon>
        <taxon>Alveolata</taxon>
        <taxon>Ciliophora</taxon>
        <taxon>Postciliodesmatophora</taxon>
        <taxon>Heterotrichea</taxon>
        <taxon>Heterotrichida</taxon>
        <taxon>Blepharismidae</taxon>
        <taxon>Blepharisma</taxon>
    </lineage>
</organism>
<protein>
    <recommendedName>
        <fullName evidence="4">Neuroguidin</fullName>
    </recommendedName>
</protein>
<dbReference type="AlphaFoldDB" id="A0AAU9JIM4"/>
<sequence length="240" mass="28416">MEEEDSTGKKQDFLALTKDLLSRIESLSNKSENLSSDRISYMDLKSNLLLDYCINYAHNLYLNTKEQSSPEKVKHLVKLKCLMERIKPLDIKVQYQLDKISQGNLDSELKFKPNPKEMDSQLHITEKSDVYKAPKFQAAIYEEKGGKEERDEKRLKEKLKRSYLIQSLKEEIGDEPVEIKTGRSKRLREIEEAQQEYEEENFTRVQITKKERILRKKLQKKDEEEEENISGFMRLLNKKH</sequence>
<dbReference type="EMBL" id="CAJZBQ010000044">
    <property type="protein sequence ID" value="CAG9327822.1"/>
    <property type="molecule type" value="Genomic_DNA"/>
</dbReference>
<dbReference type="GO" id="GO:0032040">
    <property type="term" value="C:small-subunit processome"/>
    <property type="evidence" value="ECO:0007669"/>
    <property type="project" value="TreeGrafter"/>
</dbReference>
<dbReference type="PANTHER" id="PTHR13237:SF9">
    <property type="entry name" value="NEUROGUIDIN"/>
    <property type="match status" value="1"/>
</dbReference>
<dbReference type="PANTHER" id="PTHR13237">
    <property type="entry name" value="SOMETHING ABOUT SILENCING PROTEIN 10-RELATED"/>
    <property type="match status" value="1"/>
</dbReference>
<comment type="caution">
    <text evidence="2">The sequence shown here is derived from an EMBL/GenBank/DDBJ whole genome shotgun (WGS) entry which is preliminary data.</text>
</comment>
<dbReference type="Proteomes" id="UP001162131">
    <property type="component" value="Unassembled WGS sequence"/>
</dbReference>
<evidence type="ECO:0008006" key="4">
    <source>
        <dbReference type="Google" id="ProtNLM"/>
    </source>
</evidence>
<proteinExistence type="predicted"/>
<reference evidence="2" key="1">
    <citation type="submission" date="2021-09" db="EMBL/GenBank/DDBJ databases">
        <authorList>
            <consortium name="AG Swart"/>
            <person name="Singh M."/>
            <person name="Singh A."/>
            <person name="Seah K."/>
            <person name="Emmerich C."/>
        </authorList>
    </citation>
    <scope>NUCLEOTIDE SEQUENCE</scope>
    <source>
        <strain evidence="2">ATCC30299</strain>
    </source>
</reference>
<name>A0AAU9JIM4_9CILI</name>
<dbReference type="GO" id="GO:0000462">
    <property type="term" value="P:maturation of SSU-rRNA from tricistronic rRNA transcript (SSU-rRNA, 5.8S rRNA, LSU-rRNA)"/>
    <property type="evidence" value="ECO:0007669"/>
    <property type="project" value="TreeGrafter"/>
</dbReference>
<keyword evidence="3" id="KW-1185">Reference proteome</keyword>
<evidence type="ECO:0000313" key="3">
    <source>
        <dbReference type="Proteomes" id="UP001162131"/>
    </source>
</evidence>
<accession>A0AAU9JIM4</accession>
<gene>
    <name evidence="2" type="ORF">BSTOLATCC_MIC44449</name>
</gene>
<evidence type="ECO:0000313" key="2">
    <source>
        <dbReference type="EMBL" id="CAG9327822.1"/>
    </source>
</evidence>
<evidence type="ECO:0000256" key="1">
    <source>
        <dbReference type="SAM" id="MobiDB-lite"/>
    </source>
</evidence>
<feature type="region of interest" description="Disordered" evidence="1">
    <location>
        <begin position="219"/>
        <end position="240"/>
    </location>
</feature>